<feature type="binding site" evidence="1">
    <location>
        <position position="92"/>
    </location>
    <ligand>
        <name>Mg(2+)</name>
        <dbReference type="ChEBI" id="CHEBI:18420"/>
        <label>1</label>
        <note>catalytic</note>
    </ligand>
</feature>
<protein>
    <submittedName>
        <fullName evidence="2">Inositol monophosphatase</fullName>
    </submittedName>
</protein>
<comment type="cofactor">
    <cofactor evidence="1">
        <name>Mg(2+)</name>
        <dbReference type="ChEBI" id="CHEBI:18420"/>
    </cofactor>
</comment>
<dbReference type="AlphaFoldDB" id="A0A0Q0W872"/>
<gene>
    <name evidence="2" type="ORF">RC62_3663</name>
</gene>
<dbReference type="RefSeq" id="WP_055092705.1">
    <property type="nucleotide sequence ID" value="NZ_JRLF01000006.1"/>
</dbReference>
<dbReference type="OrthoDB" id="9772456at2"/>
<dbReference type="GO" id="GO:0046872">
    <property type="term" value="F:metal ion binding"/>
    <property type="evidence" value="ECO:0007669"/>
    <property type="project" value="UniProtKB-KW"/>
</dbReference>
<evidence type="ECO:0000313" key="2">
    <source>
        <dbReference type="EMBL" id="KQB42656.1"/>
    </source>
</evidence>
<keyword evidence="1" id="KW-0479">Metal-binding</keyword>
<dbReference type="GO" id="GO:0008934">
    <property type="term" value="F:inositol monophosphate 1-phosphatase activity"/>
    <property type="evidence" value="ECO:0007669"/>
    <property type="project" value="TreeGrafter"/>
</dbReference>
<dbReference type="InterPro" id="IPR000760">
    <property type="entry name" value="Inositol_monophosphatase-like"/>
</dbReference>
<keyword evidence="1" id="KW-0460">Magnesium</keyword>
<dbReference type="Pfam" id="PF00459">
    <property type="entry name" value="Inositol_P"/>
    <property type="match status" value="1"/>
</dbReference>
<accession>A0A0Q0W872</accession>
<dbReference type="GO" id="GO:0007165">
    <property type="term" value="P:signal transduction"/>
    <property type="evidence" value="ECO:0007669"/>
    <property type="project" value="TreeGrafter"/>
</dbReference>
<dbReference type="PATRIC" id="fig|362413.3.peg.3588"/>
<dbReference type="GO" id="GO:0006020">
    <property type="term" value="P:inositol metabolic process"/>
    <property type="evidence" value="ECO:0007669"/>
    <property type="project" value="TreeGrafter"/>
</dbReference>
<proteinExistence type="predicted"/>
<dbReference type="PANTHER" id="PTHR20854">
    <property type="entry name" value="INOSITOL MONOPHOSPHATASE"/>
    <property type="match status" value="1"/>
</dbReference>
<dbReference type="EMBL" id="JRLF01000006">
    <property type="protein sequence ID" value="KQB42656.1"/>
    <property type="molecule type" value="Genomic_DNA"/>
</dbReference>
<sequence length="268" mass="30212">MQNKINNTIILDAVRKVGDVFLKDYKKNSIPQTMDELLKQLEDIDTLCLTSLKEDLSSEFPNTPWHIGDEFDTNSQRNPAELEEYWLCDAMDGAIQYLQHIAGWTINLVLIRHGKPFFSIIYDPLANEMFWAKDGEGAFMNNEPLTISRKTDPAVMLAVFDYGHQDKSNNNLNEKIGATVTKLLGNFGIVRNYGPHGLQLAYVGAGRIDMFVQEDIDTYNWIAGLLIAKEAGAEILTTTGTSWKWGSESLLAGQKRSIEKYLQIKSSN</sequence>
<feature type="binding site" evidence="1">
    <location>
        <position position="89"/>
    </location>
    <ligand>
        <name>Mg(2+)</name>
        <dbReference type="ChEBI" id="CHEBI:18420"/>
        <label>1</label>
        <note>catalytic</note>
    </ligand>
</feature>
<evidence type="ECO:0000313" key="3">
    <source>
        <dbReference type="Proteomes" id="UP000050443"/>
    </source>
</evidence>
<dbReference type="CDD" id="cd01637">
    <property type="entry name" value="IMPase_like"/>
    <property type="match status" value="1"/>
</dbReference>
<dbReference type="SUPFAM" id="SSF56655">
    <property type="entry name" value="Carbohydrate phosphatase"/>
    <property type="match status" value="1"/>
</dbReference>
<dbReference type="Proteomes" id="UP000050443">
    <property type="component" value="Unassembled WGS sequence"/>
</dbReference>
<dbReference type="PRINTS" id="PR00377">
    <property type="entry name" value="IMPHPHTASES"/>
</dbReference>
<organism evidence="2 3">
    <name type="scientific">Flavobacterium aquidurense</name>
    <dbReference type="NCBI Taxonomy" id="362413"/>
    <lineage>
        <taxon>Bacteria</taxon>
        <taxon>Pseudomonadati</taxon>
        <taxon>Bacteroidota</taxon>
        <taxon>Flavobacteriia</taxon>
        <taxon>Flavobacteriales</taxon>
        <taxon>Flavobacteriaceae</taxon>
        <taxon>Flavobacterium</taxon>
    </lineage>
</organism>
<dbReference type="Gene3D" id="3.30.540.10">
    <property type="entry name" value="Fructose-1,6-Bisphosphatase, subunit A, domain 1"/>
    <property type="match status" value="1"/>
</dbReference>
<reference evidence="2 3" key="1">
    <citation type="submission" date="2014-09" db="EMBL/GenBank/DDBJ databases">
        <title>Genome sequence of Flavobacterium aquidurense RC62.</title>
        <authorList>
            <person name="Kim J.F."/>
            <person name="Kwak M.-J."/>
        </authorList>
    </citation>
    <scope>NUCLEOTIDE SEQUENCE [LARGE SCALE GENOMIC DNA]</scope>
    <source>
        <strain evidence="2 3">RC62</strain>
    </source>
</reference>
<dbReference type="STRING" id="362413.RC62_3663"/>
<dbReference type="Gene3D" id="3.40.190.80">
    <property type="match status" value="1"/>
</dbReference>
<evidence type="ECO:0000256" key="1">
    <source>
        <dbReference type="PIRSR" id="PIRSR600760-2"/>
    </source>
</evidence>
<dbReference type="PANTHER" id="PTHR20854:SF4">
    <property type="entry name" value="INOSITOL-1-MONOPHOSPHATASE-RELATED"/>
    <property type="match status" value="1"/>
</dbReference>
<name>A0A0Q0W872_9FLAO</name>
<comment type="caution">
    <text evidence="2">The sequence shown here is derived from an EMBL/GenBank/DDBJ whole genome shotgun (WGS) entry which is preliminary data.</text>
</comment>